<feature type="chain" id="PRO_5003335819" description="Bacterial surface antigen (D15) domain-containing protein" evidence="1">
    <location>
        <begin position="23"/>
        <end position="511"/>
    </location>
</feature>
<protein>
    <recommendedName>
        <fullName evidence="4">Bacterial surface antigen (D15) domain-containing protein</fullName>
    </recommendedName>
</protein>
<evidence type="ECO:0008006" key="4">
    <source>
        <dbReference type="Google" id="ProtNLM"/>
    </source>
</evidence>
<accession>F5YAW3</accession>
<dbReference type="STRING" id="545695.TREAZ_0666"/>
<keyword evidence="1" id="KW-0732">Signal</keyword>
<dbReference type="HOGENOM" id="CLU_543944_0_0_12"/>
<proteinExistence type="predicted"/>
<gene>
    <name evidence="2" type="ordered locus">TREAZ_0666</name>
</gene>
<dbReference type="RefSeq" id="WP_015711295.1">
    <property type="nucleotide sequence ID" value="NC_015577.1"/>
</dbReference>
<feature type="signal peptide" evidence="1">
    <location>
        <begin position="1"/>
        <end position="22"/>
    </location>
</feature>
<evidence type="ECO:0000313" key="3">
    <source>
        <dbReference type="Proteomes" id="UP000009222"/>
    </source>
</evidence>
<dbReference type="OrthoDB" id="368857at2"/>
<dbReference type="EMBL" id="CP001841">
    <property type="protein sequence ID" value="AEF82663.1"/>
    <property type="molecule type" value="Genomic_DNA"/>
</dbReference>
<reference evidence="2 3" key="2">
    <citation type="journal article" date="2011" name="ISME J.">
        <title>RNA-seq reveals cooperative metabolic interactions between two termite-gut spirochete species in co-culture.</title>
        <authorList>
            <person name="Rosenthal A.Z."/>
            <person name="Matson E.G."/>
            <person name="Eldar A."/>
            <person name="Leadbetter J.R."/>
        </authorList>
    </citation>
    <scope>NUCLEOTIDE SEQUENCE [LARGE SCALE GENOMIC DNA]</scope>
    <source>
        <strain evidence="3">ATCC BAA-888 / DSM 13862 / ZAS-9</strain>
    </source>
</reference>
<organism evidence="2 3">
    <name type="scientific">Leadbettera azotonutricia (strain ATCC BAA-888 / DSM 13862 / ZAS-9)</name>
    <name type="common">Treponema azotonutricium</name>
    <dbReference type="NCBI Taxonomy" id="545695"/>
    <lineage>
        <taxon>Bacteria</taxon>
        <taxon>Pseudomonadati</taxon>
        <taxon>Spirochaetota</taxon>
        <taxon>Spirochaetia</taxon>
        <taxon>Spirochaetales</taxon>
        <taxon>Breznakiellaceae</taxon>
        <taxon>Leadbettera</taxon>
    </lineage>
</organism>
<keyword evidence="3" id="KW-1185">Reference proteome</keyword>
<name>F5YAW3_LEAAZ</name>
<evidence type="ECO:0000313" key="2">
    <source>
        <dbReference type="EMBL" id="AEF82663.1"/>
    </source>
</evidence>
<reference evidence="3" key="1">
    <citation type="submission" date="2009-12" db="EMBL/GenBank/DDBJ databases">
        <title>Complete sequence of Treponema azotonutricium strain ZAS-9.</title>
        <authorList>
            <person name="Tetu S.G."/>
            <person name="Matson E."/>
            <person name="Ren Q."/>
            <person name="Seshadri R."/>
            <person name="Elbourne L."/>
            <person name="Hassan K.A."/>
            <person name="Durkin A."/>
            <person name="Radune D."/>
            <person name="Mohamoud Y."/>
            <person name="Shay R."/>
            <person name="Jin S."/>
            <person name="Zhang X."/>
            <person name="Lucey K."/>
            <person name="Ballor N.R."/>
            <person name="Ottesen E."/>
            <person name="Rosenthal R."/>
            <person name="Allen A."/>
            <person name="Leadbetter J.R."/>
            <person name="Paulsen I.T."/>
        </authorList>
    </citation>
    <scope>NUCLEOTIDE SEQUENCE [LARGE SCALE GENOMIC DNA]</scope>
    <source>
        <strain evidence="3">ATCC BAA-888 / DSM 13862 / ZAS-9</strain>
    </source>
</reference>
<dbReference type="KEGG" id="taz:TREAZ_0666"/>
<evidence type="ECO:0000256" key="1">
    <source>
        <dbReference type="SAM" id="SignalP"/>
    </source>
</evidence>
<dbReference type="InParanoid" id="F5YAW3"/>
<dbReference type="Proteomes" id="UP000009222">
    <property type="component" value="Chromosome"/>
</dbReference>
<sequence length="511" mass="58467">MKKFLILLAAAFSLCPMLWTQEAEPIPDASGDAQTVYTIRNLDFDFNGRTRPFAIIYNGEFKEGERLLGKAALDRYIARKTQALLNQRVLESASIEYALGNPDADGAIPVDLLIHVKDTWNIIALPYPQYDSNDGFKFIIKARDYNFFGTMSALRVDFGYERDNDDNNTFSFSIDSDIPFRAGGFDWSINFDHDFSYTVGEPLYYRNVTGISMELPFKSTTFTFGFNEYIIFNEENSDSVKDRYGITEDYFDGPYASSEVFTSWRIPLGVEVGEWGALTYTPRLAAKISYTKGGVDEPRRPTVTFSHSVGFGRVNWIGNYREGLEASISNSNSFFIVPNDWSSSLTANTTYYHTFGKLLGISAKLEYRQWFNDVLYDAGGALRGIINNRIRAENMLSFNIDFPFRLIHFTPSEWYSNRKLRLIDFDLHFSPFFDMALFKGPYNRFKDIPEEGSGFNFKDALYTAGVEVIVFPAFMRSLYLRASVGYNLKKIIQTGDIPKWDEIFIGMGHHY</sequence>
<dbReference type="AlphaFoldDB" id="F5YAW3"/>
<dbReference type="eggNOG" id="ENOG5033UX3">
    <property type="taxonomic scope" value="Bacteria"/>
</dbReference>